<evidence type="ECO:0000313" key="7">
    <source>
        <dbReference type="EMBL" id="GFH39930.1"/>
    </source>
</evidence>
<evidence type="ECO:0000256" key="2">
    <source>
        <dbReference type="ARBA" id="ARBA00022448"/>
    </source>
</evidence>
<evidence type="ECO:0000256" key="4">
    <source>
        <dbReference type="ARBA" id="ARBA00022989"/>
    </source>
</evidence>
<comment type="caution">
    <text evidence="7">The sequence shown here is derived from an EMBL/GenBank/DDBJ whole genome shotgun (WGS) entry which is preliminary data.</text>
</comment>
<dbReference type="InterPro" id="IPR050367">
    <property type="entry name" value="APC_superfamily"/>
</dbReference>
<proteinExistence type="predicted"/>
<dbReference type="EMBL" id="BLLH01000001">
    <property type="protein sequence ID" value="GFH39930.1"/>
    <property type="molecule type" value="Genomic_DNA"/>
</dbReference>
<dbReference type="Proteomes" id="UP000475928">
    <property type="component" value="Unassembled WGS sequence"/>
</dbReference>
<evidence type="ECO:0000256" key="5">
    <source>
        <dbReference type="ARBA" id="ARBA00023136"/>
    </source>
</evidence>
<evidence type="ECO:0000256" key="6">
    <source>
        <dbReference type="SAM" id="Phobius"/>
    </source>
</evidence>
<evidence type="ECO:0000256" key="3">
    <source>
        <dbReference type="ARBA" id="ARBA00022692"/>
    </source>
</evidence>
<dbReference type="PIRSF" id="PIRSF006060">
    <property type="entry name" value="AA_transporter"/>
    <property type="match status" value="1"/>
</dbReference>
<feature type="transmembrane region" description="Helical" evidence="6">
    <location>
        <begin position="299"/>
        <end position="321"/>
    </location>
</feature>
<organism evidence="7 8">
    <name type="scientific">Pseudolactococcus insecticola</name>
    <dbReference type="NCBI Taxonomy" id="2709158"/>
    <lineage>
        <taxon>Bacteria</taxon>
        <taxon>Bacillati</taxon>
        <taxon>Bacillota</taxon>
        <taxon>Bacilli</taxon>
        <taxon>Lactobacillales</taxon>
        <taxon>Streptococcaceae</taxon>
        <taxon>Pseudolactococcus</taxon>
    </lineage>
</organism>
<feature type="transmembrane region" description="Helical" evidence="6">
    <location>
        <begin position="270"/>
        <end position="293"/>
    </location>
</feature>
<keyword evidence="4 6" id="KW-1133">Transmembrane helix</keyword>
<evidence type="ECO:0000256" key="1">
    <source>
        <dbReference type="ARBA" id="ARBA00004141"/>
    </source>
</evidence>
<feature type="transmembrane region" description="Helical" evidence="6">
    <location>
        <begin position="82"/>
        <end position="103"/>
    </location>
</feature>
<accession>A0A6A0B3M3</accession>
<keyword evidence="8" id="KW-1185">Reference proteome</keyword>
<dbReference type="PANTHER" id="PTHR42770">
    <property type="entry name" value="AMINO ACID TRANSPORTER-RELATED"/>
    <property type="match status" value="1"/>
</dbReference>
<dbReference type="Gene3D" id="1.20.1740.10">
    <property type="entry name" value="Amino acid/polyamine transporter I"/>
    <property type="match status" value="1"/>
</dbReference>
<comment type="subcellular location">
    <subcellularLocation>
        <location evidence="1">Membrane</location>
        <topology evidence="1">Multi-pass membrane protein</topology>
    </subcellularLocation>
</comment>
<feature type="transmembrane region" description="Helical" evidence="6">
    <location>
        <begin position="203"/>
        <end position="229"/>
    </location>
</feature>
<reference evidence="7 8" key="1">
    <citation type="submission" date="2020-02" db="EMBL/GenBank/DDBJ databases">
        <title>Draft genome sequence of Lactococcus sp. Hs20B0-1.</title>
        <authorList>
            <person name="Noda S."/>
            <person name="Yuki M."/>
            <person name="Ohkuma M."/>
        </authorList>
    </citation>
    <scope>NUCLEOTIDE SEQUENCE [LARGE SCALE GENOMIC DNA]</scope>
    <source>
        <strain evidence="7 8">Hs20B0-1</strain>
    </source>
</reference>
<keyword evidence="2" id="KW-0813">Transport</keyword>
<feature type="transmembrane region" description="Helical" evidence="6">
    <location>
        <begin position="49"/>
        <end position="70"/>
    </location>
</feature>
<dbReference type="PANTHER" id="PTHR42770:SF15">
    <property type="entry name" value="GLUTAMATE_GAMMA-AMINOBUTYRATE ANTIPORTER-RELATED"/>
    <property type="match status" value="1"/>
</dbReference>
<dbReference type="GO" id="GO:0016020">
    <property type="term" value="C:membrane"/>
    <property type="evidence" value="ECO:0007669"/>
    <property type="project" value="UniProtKB-SubCell"/>
</dbReference>
<protein>
    <recommendedName>
        <fullName evidence="9">Amino acid permease</fullName>
    </recommendedName>
</protein>
<feature type="transmembrane region" description="Helical" evidence="6">
    <location>
        <begin position="241"/>
        <end position="258"/>
    </location>
</feature>
<keyword evidence="5 6" id="KW-0472">Membrane</keyword>
<keyword evidence="3 6" id="KW-0812">Transmembrane</keyword>
<name>A0A6A0B3M3_9LACT</name>
<sequence length="330" mass="36313">MVGLVILTVSTNLFLALSHPETIIPNLASSSHADSFFATDKLTGLMSQLPFLIFAITAFGGMDTVSNLVDKMGNQKNKFSKAVLVGGGFILLFYFLDIMSWAAGSDYTHVRALTNQHLANLMYGLIDLLSRDLSKSLGLSKAAGDLVNQLYLRYTALTMFTAYVSLLATIGYAPLKVLLKALSADQSSARIFKKNRYDVASRVVYLQAGVVSLFVIFLSLGTPIVSQLYNQLTLMTNLSRSLPYLIVAISYPFFKAKFSEDYLTIIREKWLAKLLAVLVVLSITLAIGFEIYSTWLSDGIVSSLFLVIGPVLAALVADIIYTKTLRRKRL</sequence>
<evidence type="ECO:0000313" key="8">
    <source>
        <dbReference type="Proteomes" id="UP000475928"/>
    </source>
</evidence>
<gene>
    <name evidence="7" type="ORF">Hs20B_03280</name>
</gene>
<evidence type="ECO:0008006" key="9">
    <source>
        <dbReference type="Google" id="ProtNLM"/>
    </source>
</evidence>
<dbReference type="AlphaFoldDB" id="A0A6A0B3M3"/>
<feature type="transmembrane region" description="Helical" evidence="6">
    <location>
        <begin position="160"/>
        <end position="182"/>
    </location>
</feature>